<evidence type="ECO:0000256" key="2">
    <source>
        <dbReference type="PROSITE-ProRule" id="PRU00169"/>
    </source>
</evidence>
<reference evidence="4" key="2">
    <citation type="submission" date="2021-08" db="EMBL/GenBank/DDBJ databases">
        <authorList>
            <person name="Tani A."/>
            <person name="Ola A."/>
            <person name="Ogura Y."/>
            <person name="Katsura K."/>
            <person name="Hayashi T."/>
        </authorList>
    </citation>
    <scope>NUCLEOTIDE SEQUENCE</scope>
    <source>
        <strain evidence="4">DSM 17168</strain>
    </source>
</reference>
<feature type="domain" description="Response regulatory" evidence="3">
    <location>
        <begin position="2"/>
        <end position="115"/>
    </location>
</feature>
<sequence length="128" mass="13076">MPIYIADDDPAGLSALQFLLESEGYTVAAFRSGAALLSAFPGPVPSCVVLDCVMPGLNGLEVARHLRDLGINAPVVLTTGHPSPAIRGRARAAGLPLIEKPLSQDLLAAIEAARTGAGPAPGEARSPE</sequence>
<dbReference type="Proteomes" id="UP001055153">
    <property type="component" value="Unassembled WGS sequence"/>
</dbReference>
<comment type="caution">
    <text evidence="4">The sequence shown here is derived from an EMBL/GenBank/DDBJ whole genome shotgun (WGS) entry which is preliminary data.</text>
</comment>
<dbReference type="PROSITE" id="PS50110">
    <property type="entry name" value="RESPONSE_REGULATORY"/>
    <property type="match status" value="1"/>
</dbReference>
<dbReference type="SUPFAM" id="SSF52172">
    <property type="entry name" value="CheY-like"/>
    <property type="match status" value="1"/>
</dbReference>
<dbReference type="PANTHER" id="PTHR44591:SF25">
    <property type="entry name" value="CHEMOTAXIS TWO-COMPONENT RESPONSE REGULATOR"/>
    <property type="match status" value="1"/>
</dbReference>
<feature type="modified residue" description="4-aspartylphosphate" evidence="2">
    <location>
        <position position="51"/>
    </location>
</feature>
<gene>
    <name evidence="4" type="primary">todT_3</name>
    <name evidence="4" type="ORF">GMJLKIPL_6167</name>
</gene>
<dbReference type="InterPro" id="IPR011006">
    <property type="entry name" value="CheY-like_superfamily"/>
</dbReference>
<evidence type="ECO:0000256" key="1">
    <source>
        <dbReference type="ARBA" id="ARBA00022553"/>
    </source>
</evidence>
<evidence type="ECO:0000313" key="5">
    <source>
        <dbReference type="Proteomes" id="UP001055153"/>
    </source>
</evidence>
<name>A0ABQ4SRB5_9HYPH</name>
<keyword evidence="5" id="KW-1185">Reference proteome</keyword>
<dbReference type="Pfam" id="PF00072">
    <property type="entry name" value="Response_reg"/>
    <property type="match status" value="1"/>
</dbReference>
<reference evidence="4" key="1">
    <citation type="journal article" date="2021" name="Front. Microbiol.">
        <title>Comprehensive Comparative Genomics and Phenotyping of Methylobacterium Species.</title>
        <authorList>
            <person name="Alessa O."/>
            <person name="Ogura Y."/>
            <person name="Fujitani Y."/>
            <person name="Takami H."/>
            <person name="Hayashi T."/>
            <person name="Sahin N."/>
            <person name="Tani A."/>
        </authorList>
    </citation>
    <scope>NUCLEOTIDE SEQUENCE</scope>
    <source>
        <strain evidence="4">DSM 17168</strain>
    </source>
</reference>
<protein>
    <submittedName>
        <fullName evidence="4">Response regulator protein TodT</fullName>
    </submittedName>
</protein>
<keyword evidence="1 2" id="KW-0597">Phosphoprotein</keyword>
<dbReference type="RefSeq" id="WP_238241571.1">
    <property type="nucleotide sequence ID" value="NZ_BPQQ01000106.1"/>
</dbReference>
<evidence type="ECO:0000259" key="3">
    <source>
        <dbReference type="PROSITE" id="PS50110"/>
    </source>
</evidence>
<organism evidence="4 5">
    <name type="scientific">Methylobacterium isbiliense</name>
    <dbReference type="NCBI Taxonomy" id="315478"/>
    <lineage>
        <taxon>Bacteria</taxon>
        <taxon>Pseudomonadati</taxon>
        <taxon>Pseudomonadota</taxon>
        <taxon>Alphaproteobacteria</taxon>
        <taxon>Hyphomicrobiales</taxon>
        <taxon>Methylobacteriaceae</taxon>
        <taxon>Methylobacterium</taxon>
    </lineage>
</organism>
<evidence type="ECO:0000313" key="4">
    <source>
        <dbReference type="EMBL" id="GJE04206.1"/>
    </source>
</evidence>
<accession>A0ABQ4SRB5</accession>
<dbReference type="Gene3D" id="3.40.50.2300">
    <property type="match status" value="1"/>
</dbReference>
<dbReference type="InterPro" id="IPR050595">
    <property type="entry name" value="Bact_response_regulator"/>
</dbReference>
<dbReference type="EMBL" id="BPQQ01000106">
    <property type="protein sequence ID" value="GJE04206.1"/>
    <property type="molecule type" value="Genomic_DNA"/>
</dbReference>
<dbReference type="InterPro" id="IPR001789">
    <property type="entry name" value="Sig_transdc_resp-reg_receiver"/>
</dbReference>
<dbReference type="PANTHER" id="PTHR44591">
    <property type="entry name" value="STRESS RESPONSE REGULATOR PROTEIN 1"/>
    <property type="match status" value="1"/>
</dbReference>
<dbReference type="SMART" id="SM00448">
    <property type="entry name" value="REC"/>
    <property type="match status" value="1"/>
</dbReference>
<proteinExistence type="predicted"/>